<evidence type="ECO:0000256" key="1">
    <source>
        <dbReference type="SAM" id="Phobius"/>
    </source>
</evidence>
<keyword evidence="1" id="KW-0812">Transmembrane</keyword>
<keyword evidence="3" id="KW-1185">Reference proteome</keyword>
<dbReference type="NCBIfam" id="TIGR04104">
    <property type="entry name" value="cxxc_20_cxxc"/>
    <property type="match status" value="1"/>
</dbReference>
<comment type="caution">
    <text evidence="2">The sequence shown here is derived from an EMBL/GenBank/DDBJ whole genome shotgun (WGS) entry which is preliminary data.</text>
</comment>
<dbReference type="Proteomes" id="UP001597109">
    <property type="component" value="Unassembled WGS sequence"/>
</dbReference>
<keyword evidence="1" id="KW-0472">Membrane</keyword>
<feature type="transmembrane region" description="Helical" evidence="1">
    <location>
        <begin position="44"/>
        <end position="63"/>
    </location>
</feature>
<proteinExistence type="predicted"/>
<dbReference type="InterPro" id="IPR026369">
    <property type="entry name" value="CxxC_20_CxxC"/>
</dbReference>
<accession>A0ABW3LA72</accession>
<evidence type="ECO:0000313" key="2">
    <source>
        <dbReference type="EMBL" id="MFD1031032.1"/>
    </source>
</evidence>
<keyword evidence="1" id="KW-1133">Transmembrane helix</keyword>
<organism evidence="2 3">
    <name type="scientific">Metaplanococcus flavidus</name>
    <dbReference type="NCBI Taxonomy" id="569883"/>
    <lineage>
        <taxon>Bacteria</taxon>
        <taxon>Bacillati</taxon>
        <taxon>Bacillota</taxon>
        <taxon>Bacilli</taxon>
        <taxon>Bacillales</taxon>
        <taxon>Caryophanaceae</taxon>
        <taxon>Metaplanococcus</taxon>
    </lineage>
</organism>
<dbReference type="EMBL" id="JBHTKI010000008">
    <property type="protein sequence ID" value="MFD1031032.1"/>
    <property type="molecule type" value="Genomic_DNA"/>
</dbReference>
<evidence type="ECO:0000313" key="3">
    <source>
        <dbReference type="Proteomes" id="UP001597109"/>
    </source>
</evidence>
<reference evidence="3" key="1">
    <citation type="journal article" date="2019" name="Int. J. Syst. Evol. Microbiol.">
        <title>The Global Catalogue of Microorganisms (GCM) 10K type strain sequencing project: providing services to taxonomists for standard genome sequencing and annotation.</title>
        <authorList>
            <consortium name="The Broad Institute Genomics Platform"/>
            <consortium name="The Broad Institute Genome Sequencing Center for Infectious Disease"/>
            <person name="Wu L."/>
            <person name="Ma J."/>
        </authorList>
    </citation>
    <scope>NUCLEOTIDE SEQUENCE [LARGE SCALE GENOMIC DNA]</scope>
    <source>
        <strain evidence="3">CCUG 56756</strain>
    </source>
</reference>
<feature type="transmembrane region" description="Helical" evidence="1">
    <location>
        <begin position="69"/>
        <end position="87"/>
    </location>
</feature>
<sequence length="104" mass="12074">MQKCTECQQPFKWSQFFLSLWLAFQPVKCRNCGTEYNVANTSRLLATLLLLVPVIYIFIFMQELELSEILIPIVSVIAVISVILPFIMKYEKKKIEVDTNNGNR</sequence>
<name>A0ABW3LA72_9BACL</name>
<protein>
    <submittedName>
        <fullName evidence="2">TIGR04104 family putative zinc finger protein</fullName>
    </submittedName>
</protein>
<gene>
    <name evidence="2" type="ORF">ACFQ1X_06255</name>
</gene>
<dbReference type="RefSeq" id="WP_144837465.1">
    <property type="nucleotide sequence ID" value="NZ_JBHTKI010000008.1"/>
</dbReference>